<proteinExistence type="predicted"/>
<accession>A0A8S5L7B8</accession>
<reference evidence="1" key="1">
    <citation type="journal article" date="2021" name="Proc. Natl. Acad. Sci. U.S.A.">
        <title>A Catalog of Tens of Thousands of Viruses from Human Metagenomes Reveals Hidden Associations with Chronic Diseases.</title>
        <authorList>
            <person name="Tisza M.J."/>
            <person name="Buck C.B."/>
        </authorList>
    </citation>
    <scope>NUCLEOTIDE SEQUENCE</scope>
    <source>
        <strain evidence="1">Ctt4r3</strain>
    </source>
</reference>
<organism evidence="1">
    <name type="scientific">CrAss-like virus sp. ctt4r3</name>
    <dbReference type="NCBI Taxonomy" id="2823619"/>
    <lineage>
        <taxon>Viruses</taxon>
        <taxon>Duplodnaviria</taxon>
        <taxon>Heunggongvirae</taxon>
        <taxon>Uroviricota</taxon>
        <taxon>Caudoviricetes</taxon>
        <taxon>Crassvirales</taxon>
    </lineage>
</organism>
<dbReference type="EMBL" id="BK014649">
    <property type="protein sequence ID" value="DAD65804.1"/>
    <property type="molecule type" value="Genomic_DNA"/>
</dbReference>
<protein>
    <submittedName>
        <fullName evidence="1">Uncharacterized protein</fullName>
    </submittedName>
</protein>
<evidence type="ECO:0000313" key="1">
    <source>
        <dbReference type="EMBL" id="DAD65804.1"/>
    </source>
</evidence>
<name>A0A8S5L7B8_9CAUD</name>
<sequence>MNESRHESEKKNLNELLDEINSKHGLTNGNSYVAREMVRIYNKMFKREIILAVKKEAALRVLHGQADRGNPFIGIDFITNVGNVKQENNYNN</sequence>